<dbReference type="InterPro" id="IPR050312">
    <property type="entry name" value="IolE/XylAMocC-like"/>
</dbReference>
<dbReference type="SUPFAM" id="SSF51658">
    <property type="entry name" value="Xylose isomerase-like"/>
    <property type="match status" value="1"/>
</dbReference>
<keyword evidence="3" id="KW-0413">Isomerase</keyword>
<dbReference type="KEGG" id="slom:PXH66_17475"/>
<dbReference type="InterPro" id="IPR006311">
    <property type="entry name" value="TAT_signal"/>
</dbReference>
<dbReference type="GO" id="GO:0016853">
    <property type="term" value="F:isomerase activity"/>
    <property type="evidence" value="ECO:0007669"/>
    <property type="project" value="UniProtKB-KW"/>
</dbReference>
<gene>
    <name evidence="3" type="ORF">PXH66_17475</name>
</gene>
<dbReference type="EMBL" id="CP119075">
    <property type="protein sequence ID" value="WED64131.1"/>
    <property type="molecule type" value="Genomic_DNA"/>
</dbReference>
<dbReference type="InterPro" id="IPR013022">
    <property type="entry name" value="Xyl_isomerase-like_TIM-brl"/>
</dbReference>
<sequence length="290" mass="31005">MPRSSLTPSRRNFFKTAGLAAASVALARTASATTPVADATKTTGIPFRLGVASYSLRQLPVDGVIDAMHALQTPWLCLKSFHLPYELSAADLAAARAKYEAAGLTIIGGGNIALRKDDDDDIRQYFEYAKAAGMPVMVCSPLIAALPRIEKFVKKYDIKIAIHNHGPEDKEYPAASDALKHLKGMDPRMGVCLDIGHATRAGADIVAEAAAAGPRLFDIHIKDLKVATERDSQCVVGEGLLPIAAFLRQLQRQGFSGCANLEYEIDASNPVPGMQRSIAYLRGVLAGFAA</sequence>
<dbReference type="AlphaFoldDB" id="A0AAF0CN41"/>
<keyword evidence="1" id="KW-0732">Signal</keyword>
<dbReference type="Proteomes" id="UP001218638">
    <property type="component" value="Chromosome"/>
</dbReference>
<evidence type="ECO:0000313" key="3">
    <source>
        <dbReference type="EMBL" id="WED64131.1"/>
    </source>
</evidence>
<dbReference type="PANTHER" id="PTHR12110:SF41">
    <property type="entry name" value="INOSOSE DEHYDRATASE"/>
    <property type="match status" value="1"/>
</dbReference>
<dbReference type="RefSeq" id="WP_330928036.1">
    <property type="nucleotide sequence ID" value="NZ_CP119075.1"/>
</dbReference>
<reference evidence="3" key="1">
    <citation type="submission" date="2023-03" db="EMBL/GenBank/DDBJ databases">
        <title>Lomoglobus Profundus gen. nov., sp. nov., a novel member of the phylum Verrucomicrobia, isolated from deep-marine sediment of South China Sea.</title>
        <authorList>
            <person name="Ahmad T."/>
            <person name="Ishaq S.E."/>
            <person name="Wang F."/>
        </authorList>
    </citation>
    <scope>NUCLEOTIDE SEQUENCE</scope>
    <source>
        <strain evidence="3">LMO-M01</strain>
    </source>
</reference>
<name>A0AAF0CN41_9BACT</name>
<evidence type="ECO:0000256" key="1">
    <source>
        <dbReference type="SAM" id="SignalP"/>
    </source>
</evidence>
<dbReference type="Gene3D" id="3.20.20.150">
    <property type="entry name" value="Divalent-metal-dependent TIM barrel enzymes"/>
    <property type="match status" value="1"/>
</dbReference>
<keyword evidence="4" id="KW-1185">Reference proteome</keyword>
<dbReference type="InterPro" id="IPR036237">
    <property type="entry name" value="Xyl_isomerase-like_sf"/>
</dbReference>
<accession>A0AAF0CN41</accession>
<organism evidence="3 4">
    <name type="scientific">Synoicihabitans lomoniglobus</name>
    <dbReference type="NCBI Taxonomy" id="2909285"/>
    <lineage>
        <taxon>Bacteria</taxon>
        <taxon>Pseudomonadati</taxon>
        <taxon>Verrucomicrobiota</taxon>
        <taxon>Opitutia</taxon>
        <taxon>Opitutales</taxon>
        <taxon>Opitutaceae</taxon>
        <taxon>Synoicihabitans</taxon>
    </lineage>
</organism>
<evidence type="ECO:0000259" key="2">
    <source>
        <dbReference type="Pfam" id="PF01261"/>
    </source>
</evidence>
<dbReference type="Pfam" id="PF01261">
    <property type="entry name" value="AP_endonuc_2"/>
    <property type="match status" value="1"/>
</dbReference>
<protein>
    <submittedName>
        <fullName evidence="3">Sugar phosphate isomerase/epimerase</fullName>
    </submittedName>
</protein>
<feature type="domain" description="Xylose isomerase-like TIM barrel" evidence="2">
    <location>
        <begin position="122"/>
        <end position="282"/>
    </location>
</feature>
<dbReference type="PROSITE" id="PS51318">
    <property type="entry name" value="TAT"/>
    <property type="match status" value="1"/>
</dbReference>
<evidence type="ECO:0000313" key="4">
    <source>
        <dbReference type="Proteomes" id="UP001218638"/>
    </source>
</evidence>
<dbReference type="PANTHER" id="PTHR12110">
    <property type="entry name" value="HYDROXYPYRUVATE ISOMERASE"/>
    <property type="match status" value="1"/>
</dbReference>
<feature type="signal peptide" evidence="1">
    <location>
        <begin position="1"/>
        <end position="32"/>
    </location>
</feature>
<proteinExistence type="predicted"/>
<feature type="chain" id="PRO_5042278020" evidence="1">
    <location>
        <begin position="33"/>
        <end position="290"/>
    </location>
</feature>